<dbReference type="Proteomes" id="UP000277928">
    <property type="component" value="Unassembled WGS sequence"/>
</dbReference>
<evidence type="ECO:0000313" key="2">
    <source>
        <dbReference type="EMBL" id="VDK87030.1"/>
    </source>
</evidence>
<accession>A0A3P6U703</accession>
<evidence type="ECO:0000313" key="3">
    <source>
        <dbReference type="Proteomes" id="UP000277928"/>
    </source>
</evidence>
<name>A0A3P6U703_LITSI</name>
<sequence>MHRGYVGFGSDNDGRKYVENGWQNSWRSGQNDGNSGWNRKQTGNDNWDMSGKRKWFWENGGSHGWGQWGSDLSGDLSDSIPELYTTWGNSNTDSWKNHGGGEGWQKWEADDEGAGSGSRQYGGWRSWKSGSGGGRWKSWKNGGADGGGNLMSWKIGGSDSQPPGFRPIGYDVDATIGRVDVPSSRPVKSEWNVEYNYGRNYKHSEGKEWGTGYNNLYNGGDTLRMSEYDGGKAESVTPVRSSGSARETSNGLIDKQLPFNDRKKQFEKRIGNGATKYWYNWPIKNLTWPNWTVKENPYRRQLIPWWNSNTRYQHVQEAEKVGTFMLPVQHRFFWPRSIGWTGDLGPFGEVPTPSWYTNKCCSI</sequence>
<dbReference type="EMBL" id="UYRX01000908">
    <property type="protein sequence ID" value="VDK87030.1"/>
    <property type="molecule type" value="Genomic_DNA"/>
</dbReference>
<feature type="region of interest" description="Disordered" evidence="1">
    <location>
        <begin position="97"/>
        <end position="124"/>
    </location>
</feature>
<feature type="compositionally biased region" description="Polar residues" evidence="1">
    <location>
        <begin position="21"/>
        <end position="45"/>
    </location>
</feature>
<organism evidence="2 3">
    <name type="scientific">Litomosoides sigmodontis</name>
    <name type="common">Filarial nematode worm</name>
    <dbReference type="NCBI Taxonomy" id="42156"/>
    <lineage>
        <taxon>Eukaryota</taxon>
        <taxon>Metazoa</taxon>
        <taxon>Ecdysozoa</taxon>
        <taxon>Nematoda</taxon>
        <taxon>Chromadorea</taxon>
        <taxon>Rhabditida</taxon>
        <taxon>Spirurina</taxon>
        <taxon>Spiruromorpha</taxon>
        <taxon>Filarioidea</taxon>
        <taxon>Onchocercidae</taxon>
        <taxon>Litomosoides</taxon>
    </lineage>
</organism>
<keyword evidence="3" id="KW-1185">Reference proteome</keyword>
<dbReference type="STRING" id="42156.A0A3P6U703"/>
<dbReference type="AlphaFoldDB" id="A0A3P6U703"/>
<reference evidence="2 3" key="1">
    <citation type="submission" date="2018-08" db="EMBL/GenBank/DDBJ databases">
        <authorList>
            <person name="Laetsch R D."/>
            <person name="Stevens L."/>
            <person name="Kumar S."/>
            <person name="Blaxter L. M."/>
        </authorList>
    </citation>
    <scope>NUCLEOTIDE SEQUENCE [LARGE SCALE GENOMIC DNA]</scope>
</reference>
<gene>
    <name evidence="2" type="ORF">NLS_LOCUS7938</name>
</gene>
<feature type="region of interest" description="Disordered" evidence="1">
    <location>
        <begin position="19"/>
        <end position="45"/>
    </location>
</feature>
<evidence type="ECO:0000256" key="1">
    <source>
        <dbReference type="SAM" id="MobiDB-lite"/>
    </source>
</evidence>
<dbReference type="OrthoDB" id="5816976at2759"/>
<protein>
    <submittedName>
        <fullName evidence="2">Uncharacterized protein</fullName>
    </submittedName>
</protein>
<proteinExistence type="predicted"/>